<evidence type="ECO:0008006" key="3">
    <source>
        <dbReference type="Google" id="ProtNLM"/>
    </source>
</evidence>
<dbReference type="EMBL" id="JAJPPU010000002">
    <property type="protein sequence ID" value="MCD8473690.1"/>
    <property type="molecule type" value="Genomic_DNA"/>
</dbReference>
<evidence type="ECO:0000313" key="2">
    <source>
        <dbReference type="Proteomes" id="UP001430701"/>
    </source>
</evidence>
<dbReference type="Proteomes" id="UP001430701">
    <property type="component" value="Unassembled WGS sequence"/>
</dbReference>
<name>A0ABS8TU76_9GAMM</name>
<sequence length="204" mass="22989">MSCICFVLVVSGMSTRWAVLFFSEVPLIANKLYFPQCYVVFSISVQMRYFSMHKMLLGRCDLWCMEQNPRVGLCVVSHSSIVRICQAVEYSDGEYTLINALLQYMARLPWVLCSSQIEWVLLLLRLAPVPRSESNVVIAEPVALSCVFLFHGEQNEALLIAASVQGCDSLFGVLALPQRDRLRIGCRHDYCCLEVPGHSGEVMI</sequence>
<proteinExistence type="predicted"/>
<comment type="caution">
    <text evidence="1">The sequence shown here is derived from an EMBL/GenBank/DDBJ whole genome shotgun (WGS) entry which is preliminary data.</text>
</comment>
<accession>A0ABS8TU76</accession>
<evidence type="ECO:0000313" key="1">
    <source>
        <dbReference type="EMBL" id="MCD8473690.1"/>
    </source>
</evidence>
<organism evidence="1 2">
    <name type="scientific">Xylella taiwanensis</name>
    <dbReference type="NCBI Taxonomy" id="1444770"/>
    <lineage>
        <taxon>Bacteria</taxon>
        <taxon>Pseudomonadati</taxon>
        <taxon>Pseudomonadota</taxon>
        <taxon>Gammaproteobacteria</taxon>
        <taxon>Lysobacterales</taxon>
        <taxon>Lysobacteraceae</taxon>
        <taxon>Xylella</taxon>
    </lineage>
</organism>
<dbReference type="RefSeq" id="WP_051482241.1">
    <property type="nucleotide sequence ID" value="NZ_CP087696.1"/>
</dbReference>
<gene>
    <name evidence="1" type="ORF">LPH55_09535</name>
</gene>
<reference evidence="1" key="1">
    <citation type="submission" date="2021-11" db="EMBL/GenBank/DDBJ databases">
        <title>Genome sequence of Xylella taiwanensis PLS432.</title>
        <authorList>
            <person name="Weng L.-W."/>
            <person name="Su C.-C."/>
            <person name="Tsai C.-W."/>
            <person name="Kuo C.-H."/>
        </authorList>
    </citation>
    <scope>NUCLEOTIDE SEQUENCE</scope>
    <source>
        <strain evidence="1">PLS432</strain>
    </source>
</reference>
<keyword evidence="2" id="KW-1185">Reference proteome</keyword>
<protein>
    <recommendedName>
        <fullName evidence="3">Secreted protein</fullName>
    </recommendedName>
</protein>